<reference evidence="4" key="1">
    <citation type="submission" date="2016-11" db="UniProtKB">
        <authorList>
            <consortium name="WormBaseParasite"/>
        </authorList>
    </citation>
    <scope>IDENTIFICATION</scope>
</reference>
<keyword evidence="2" id="KW-1133">Transmembrane helix</keyword>
<protein>
    <submittedName>
        <fullName evidence="4">ANK_REP_REGION domain-containing protein</fullName>
    </submittedName>
</protein>
<keyword evidence="2" id="KW-0472">Membrane</keyword>
<name>A0A1I8HE98_9PLAT</name>
<evidence type="ECO:0000256" key="1">
    <source>
        <dbReference type="SAM" id="MobiDB-lite"/>
    </source>
</evidence>
<accession>A0A1I8HE98</accession>
<evidence type="ECO:0000256" key="2">
    <source>
        <dbReference type="SAM" id="Phobius"/>
    </source>
</evidence>
<feature type="transmembrane region" description="Helical" evidence="2">
    <location>
        <begin position="37"/>
        <end position="56"/>
    </location>
</feature>
<dbReference type="Pfam" id="PF10712">
    <property type="entry name" value="NAD-GH"/>
    <property type="match status" value="2"/>
</dbReference>
<dbReference type="WBParaSite" id="maker-uti_cns_0005708-snap-gene-0.13-mRNA-1">
    <property type="protein sequence ID" value="maker-uti_cns_0005708-snap-gene-0.13-mRNA-1"/>
    <property type="gene ID" value="maker-uti_cns_0005708-snap-gene-0.13"/>
</dbReference>
<evidence type="ECO:0000313" key="3">
    <source>
        <dbReference type="Proteomes" id="UP000095280"/>
    </source>
</evidence>
<keyword evidence="3" id="KW-1185">Reference proteome</keyword>
<dbReference type="AlphaFoldDB" id="A0A1I8HE98"/>
<sequence>SASTRSATGEAARHATGHSTGSASGLVQLGDDGVAHLLELLLLMVVFVLLGGLVGVEPLDDVVALVQDGLLVVLGDLVLELLVLDSLAHGEGVALERVLGRDALLLLVVLGLVALGLVDHPLDVLLAETALVVGDGDLVLLVGALLHGGHVENAVGVDVEGHLDLGDSARSRRDAGQLELAQQVVVLGHGALAFNARLVVRVGGERLRLLGGDGGVPLDEGRHHAASGLDAERQWRHVQQQEVLHRLGLVAVQNGGLDGGAVGDGLVRVDRLVELLAAEEVLRDGGSFWIFGIRVEPPTSTISLMDALSSLASRSDFSTGSRVPRNRSALSSSKRALAVNLDVGLGGAAQSSLGPLAGSAQTPHSALVVTHVLLVLALELLDEMVHHPVVKVLTAQMGVSSSRLHLEDALLDCQDGHIEGATTEVKDEHIPLTICNGSSCGLVDDAQHIQASNGTSILGGLTLTIIEVGRHSDNSISDGLSQVCLCSLLHLCQDHRRDLFSKEAFSLTFELNLNFWPTAIIDNSEGPMLHVLLDYRIIKLASNESLCICNRITDEPFGIGKCNIAGSGSVALIVGNNFNLTVLEDTNTREF</sequence>
<proteinExistence type="predicted"/>
<feature type="region of interest" description="Disordered" evidence="1">
    <location>
        <begin position="1"/>
        <end position="22"/>
    </location>
</feature>
<dbReference type="Proteomes" id="UP000095280">
    <property type="component" value="Unplaced"/>
</dbReference>
<keyword evidence="2" id="KW-0812">Transmembrane</keyword>
<evidence type="ECO:0000313" key="4">
    <source>
        <dbReference type="WBParaSite" id="maker-uti_cns_0005708-snap-gene-0.13-mRNA-1"/>
    </source>
</evidence>
<organism evidence="3 4">
    <name type="scientific">Macrostomum lignano</name>
    <dbReference type="NCBI Taxonomy" id="282301"/>
    <lineage>
        <taxon>Eukaryota</taxon>
        <taxon>Metazoa</taxon>
        <taxon>Spiralia</taxon>
        <taxon>Lophotrochozoa</taxon>
        <taxon>Platyhelminthes</taxon>
        <taxon>Rhabditophora</taxon>
        <taxon>Macrostomorpha</taxon>
        <taxon>Macrostomida</taxon>
        <taxon>Macrostomidae</taxon>
        <taxon>Macrostomum</taxon>
    </lineage>
</organism>
<feature type="transmembrane region" description="Helical" evidence="2">
    <location>
        <begin position="103"/>
        <end position="122"/>
    </location>
</feature>
<dbReference type="InterPro" id="IPR019651">
    <property type="entry name" value="Glutamate_DH_NAD-spec"/>
</dbReference>